<evidence type="ECO:0000256" key="7">
    <source>
        <dbReference type="SAM" id="SignalP"/>
    </source>
</evidence>
<name>A0A071M9I9_9BURK</name>
<dbReference type="GO" id="GO:0009636">
    <property type="term" value="P:response to toxic substance"/>
    <property type="evidence" value="ECO:0007669"/>
    <property type="project" value="InterPro"/>
</dbReference>
<gene>
    <name evidence="8" type="ORF">DT99_21630</name>
</gene>
<evidence type="ECO:0000256" key="2">
    <source>
        <dbReference type="ARBA" id="ARBA00022475"/>
    </source>
</evidence>
<evidence type="ECO:0000256" key="3">
    <source>
        <dbReference type="ARBA" id="ARBA00022729"/>
    </source>
</evidence>
<feature type="signal peptide" evidence="7">
    <location>
        <begin position="1"/>
        <end position="17"/>
    </location>
</feature>
<organism evidence="8">
    <name type="scientific">Burkholderia cenocepacia</name>
    <dbReference type="NCBI Taxonomy" id="95486"/>
    <lineage>
        <taxon>Bacteria</taxon>
        <taxon>Pseudomonadati</taxon>
        <taxon>Pseudomonadota</taxon>
        <taxon>Betaproteobacteria</taxon>
        <taxon>Burkholderiales</taxon>
        <taxon>Burkholderiaceae</taxon>
        <taxon>Burkholderia</taxon>
        <taxon>Burkholderia cepacia complex</taxon>
    </lineage>
</organism>
<protein>
    <submittedName>
        <fullName evidence="8">Entericidin</fullName>
    </submittedName>
</protein>
<dbReference type="EMBL" id="JJOA01000017">
    <property type="protein sequence ID" value="KEA57594.1"/>
    <property type="molecule type" value="Genomic_DNA"/>
</dbReference>
<proteinExistence type="inferred from homology"/>
<sequence>MTRTIAAMLLVVTAALAGCNTVAGVGQDISKGGQAISDTAEKAK</sequence>
<evidence type="ECO:0000256" key="1">
    <source>
        <dbReference type="ARBA" id="ARBA00010296"/>
    </source>
</evidence>
<keyword evidence="2" id="KW-1003">Cell membrane</keyword>
<evidence type="ECO:0000313" key="8">
    <source>
        <dbReference type="EMBL" id="KEA57594.1"/>
    </source>
</evidence>
<dbReference type="GO" id="GO:0016020">
    <property type="term" value="C:membrane"/>
    <property type="evidence" value="ECO:0007669"/>
    <property type="project" value="InterPro"/>
</dbReference>
<comment type="similarity">
    <text evidence="1">Belongs to the EcnA/EcnB lipoprotein family.</text>
</comment>
<keyword evidence="4" id="KW-0472">Membrane</keyword>
<dbReference type="InterPro" id="IPR012556">
    <property type="entry name" value="Entericidin"/>
</dbReference>
<keyword evidence="6" id="KW-0449">Lipoprotein</keyword>
<dbReference type="PROSITE" id="PS51257">
    <property type="entry name" value="PROKAR_LIPOPROTEIN"/>
    <property type="match status" value="1"/>
</dbReference>
<evidence type="ECO:0000256" key="6">
    <source>
        <dbReference type="ARBA" id="ARBA00023288"/>
    </source>
</evidence>
<evidence type="ECO:0000256" key="4">
    <source>
        <dbReference type="ARBA" id="ARBA00023136"/>
    </source>
</evidence>
<feature type="chain" id="PRO_5001677621" evidence="7">
    <location>
        <begin position="18"/>
        <end position="44"/>
    </location>
</feature>
<reference evidence="8" key="1">
    <citation type="submission" date="2014-04" db="EMBL/GenBank/DDBJ databases">
        <title>In planta biocontrol of soil-borne Fusarium wilt of banana through a plant endophytic bacterium, Burkholderia cenocepacia 869T2.</title>
        <authorList>
            <person name="Ho Y.-N."/>
            <person name="Chiang H.-M."/>
            <person name="Chao C.-P."/>
            <person name="Su C.-C."/>
            <person name="Hsu H.-F."/>
            <person name="Guo C.-T."/>
            <person name="Hsieh J.-L."/>
            <person name="Huang C.-C."/>
        </authorList>
    </citation>
    <scope>NUCLEOTIDE SEQUENCE [LARGE SCALE GENOMIC DNA]</scope>
    <source>
        <strain evidence="8">869T2</strain>
    </source>
</reference>
<evidence type="ECO:0000256" key="5">
    <source>
        <dbReference type="ARBA" id="ARBA00023139"/>
    </source>
</evidence>
<accession>A0A071M9I9</accession>
<keyword evidence="3 7" id="KW-0732">Signal</keyword>
<dbReference type="Pfam" id="PF08085">
    <property type="entry name" value="Entericidin"/>
    <property type="match status" value="1"/>
</dbReference>
<comment type="caution">
    <text evidence="8">The sequence shown here is derived from an EMBL/GenBank/DDBJ whole genome shotgun (WGS) entry which is preliminary data.</text>
</comment>
<dbReference type="AlphaFoldDB" id="A0A071M9I9"/>
<keyword evidence="5" id="KW-0564">Palmitate</keyword>